<evidence type="ECO:0000313" key="22">
    <source>
        <dbReference type="EMBL" id="CAC5387006.1"/>
    </source>
</evidence>
<keyword evidence="9 17" id="KW-0862">Zinc</keyword>
<keyword evidence="6" id="KW-0812">Transmembrane</keyword>
<feature type="binding site" evidence="17">
    <location>
        <position position="660"/>
    </location>
    <ligand>
        <name>Zn(2+)</name>
        <dbReference type="ChEBI" id="CHEBI:29105"/>
        <note>catalytic</note>
    </ligand>
</feature>
<dbReference type="FunFam" id="2.60.40.1910:FF:000006">
    <property type="entry name" value="Aminopeptidase"/>
    <property type="match status" value="1"/>
</dbReference>
<dbReference type="Gene3D" id="2.60.40.1730">
    <property type="entry name" value="tricorn interacting facor f3 domain"/>
    <property type="match status" value="1"/>
</dbReference>
<dbReference type="InterPro" id="IPR014782">
    <property type="entry name" value="Peptidase_M1_dom"/>
</dbReference>
<accession>A0A6J8BU16</accession>
<keyword evidence="4" id="KW-1003">Cell membrane</keyword>
<evidence type="ECO:0000256" key="12">
    <source>
        <dbReference type="ARBA" id="ARBA00023049"/>
    </source>
</evidence>
<dbReference type="GO" id="GO:0042277">
    <property type="term" value="F:peptide binding"/>
    <property type="evidence" value="ECO:0007669"/>
    <property type="project" value="TreeGrafter"/>
</dbReference>
<dbReference type="PANTHER" id="PTHR11533">
    <property type="entry name" value="PROTEASE M1 ZINC METALLOPROTEASE"/>
    <property type="match status" value="1"/>
</dbReference>
<feature type="binding site" evidence="17">
    <location>
        <position position="656"/>
    </location>
    <ligand>
        <name>Zn(2+)</name>
        <dbReference type="ChEBI" id="CHEBI:29105"/>
        <note>catalytic</note>
    </ligand>
</feature>
<comment type="similarity">
    <text evidence="3">Belongs to the peptidase M1 family.</text>
</comment>
<dbReference type="Gene3D" id="2.60.40.1910">
    <property type="match status" value="1"/>
</dbReference>
<dbReference type="GO" id="GO:0043171">
    <property type="term" value="P:peptide catabolic process"/>
    <property type="evidence" value="ECO:0007669"/>
    <property type="project" value="TreeGrafter"/>
</dbReference>
<dbReference type="GO" id="GO:0070006">
    <property type="term" value="F:metalloaminopeptidase activity"/>
    <property type="evidence" value="ECO:0007669"/>
    <property type="project" value="TreeGrafter"/>
</dbReference>
<dbReference type="GO" id="GO:0005737">
    <property type="term" value="C:cytoplasm"/>
    <property type="evidence" value="ECO:0007669"/>
    <property type="project" value="TreeGrafter"/>
</dbReference>
<keyword evidence="11" id="KW-1133">Transmembrane helix</keyword>
<keyword evidence="10" id="KW-0735">Signal-anchor</keyword>
<evidence type="ECO:0000256" key="7">
    <source>
        <dbReference type="ARBA" id="ARBA00022723"/>
    </source>
</evidence>
<dbReference type="PRINTS" id="PR00756">
    <property type="entry name" value="ALADIPTASE"/>
</dbReference>
<evidence type="ECO:0000256" key="3">
    <source>
        <dbReference type="ARBA" id="ARBA00010136"/>
    </source>
</evidence>
<dbReference type="EMBL" id="CACVKT020003954">
    <property type="protein sequence ID" value="CAC5387006.1"/>
    <property type="molecule type" value="Genomic_DNA"/>
</dbReference>
<gene>
    <name evidence="22" type="ORF">MCOR_22386</name>
</gene>
<evidence type="ECO:0000259" key="19">
    <source>
        <dbReference type="Pfam" id="PF01433"/>
    </source>
</evidence>
<feature type="domain" description="ERAP1-like C-terminal" evidence="20">
    <location>
        <begin position="2"/>
        <end position="264"/>
    </location>
</feature>
<dbReference type="InterPro" id="IPR001930">
    <property type="entry name" value="Peptidase_M1"/>
</dbReference>
<evidence type="ECO:0000256" key="14">
    <source>
        <dbReference type="ARBA" id="ARBA00023157"/>
    </source>
</evidence>
<evidence type="ECO:0000256" key="9">
    <source>
        <dbReference type="ARBA" id="ARBA00022833"/>
    </source>
</evidence>
<dbReference type="Pfam" id="PF01433">
    <property type="entry name" value="Peptidase_M1"/>
    <property type="match status" value="1"/>
</dbReference>
<dbReference type="InterPro" id="IPR034016">
    <property type="entry name" value="M1_APN-typ"/>
</dbReference>
<dbReference type="GO" id="GO:0005886">
    <property type="term" value="C:plasma membrane"/>
    <property type="evidence" value="ECO:0007669"/>
    <property type="project" value="UniProtKB-SubCell"/>
</dbReference>
<dbReference type="GO" id="GO:0006508">
    <property type="term" value="P:proteolysis"/>
    <property type="evidence" value="ECO:0007669"/>
    <property type="project" value="UniProtKB-KW"/>
</dbReference>
<evidence type="ECO:0000256" key="18">
    <source>
        <dbReference type="PIRSR" id="PIRSR634016-4"/>
    </source>
</evidence>
<keyword evidence="8 22" id="KW-0378">Hydrolase</keyword>
<dbReference type="InterPro" id="IPR045357">
    <property type="entry name" value="Aminopeptidase_N-like_N"/>
</dbReference>
<evidence type="ECO:0000256" key="17">
    <source>
        <dbReference type="PIRSR" id="PIRSR634016-3"/>
    </source>
</evidence>
<dbReference type="InterPro" id="IPR042097">
    <property type="entry name" value="Aminopeptidase_N-like_N_sf"/>
</dbReference>
<sequence>MSIALQTVEYLSTEDNFLPYSAASGELLYVEDMLERTALFGAFSKFMKATFTIPFNKFGMDNSGSGHLETYVRRIVVALACKYGNEECIGNATKLFRELMETTDGTNPIDVNLRSTVYCTAIRYGGVEEWDFAYKKYKTSNVATEKAVLLLSLSCSRDVWVLSRYLKYTLIPEEIRKQDAVSTIVYISRNTIGRSLVWDFVRGNWDFIFNEYGGGAFSFSRLITGITANFNTDFDLQLVKSFKDSVPNLGSGARAFQQSIEKINLNIKWMAKNSKTVQECPAYNLFKLLLHNSGHRDSLLILMMMKILLLFAFVDYTLQDRTTTKYGTTTKTTITTPPAGTTKPPGGRSVRLPLNLYPVLYELELQPFIYGSNPVDFYFKGKVKIEMECRRSTNEIVLHSNKLNIATSSVRIETMTPEQNPIIPTIEFDTVNQFLILKTNTQFVSGSSYSLYIEFSGPLLPDLAGFYQSSYQRGNDTIYIATTQMQPTDARKTFPCFDEPAVKAQFKLTLVRKQPMVSLSNTPVINNITRANGWIADHYEVTPKMSTYLLAFIICDFKYTVNITKNNVEYRAWARPEAVDQTPYSLDVGVKILTYFEEYFDIPFPLPKSDMIAVPDFAAGAMENWGLIIYRETAMLYDPMESAETNKQKVAVVVSHELAHQWFGNLVTPSWWDDLWLNEGFASFVEYMGVDHVHPDWLMFEQFVVDDLQDVFNLDGLVTSHPLYVPVSNPSQINEIFDKISYEKGSTIIRMMRFFLGEETFKKGLQRYLKELAYGSAFHDDLWKALSEQSKADGKPERVQNVKQIMDTWTLQMNFPTVFVERTLDNLRLSQSRYLLDKNATDPGTYTSPFGYKWEIPFTYTSQSISNFNQSDSDINWMGKDGAVVELKNALPGESMDSWYIGNVMQYGYYRVNYPESNWQKLIQQLKTDITKIHPINRAQIINDALNLAKSGDLKMNIALQTVEYLSTEEHFLPYSAASEELLYVDGMIERTALFGAFSKFMKATFTIPFNKLGMDNSGSRHLETYVRRIVVALACKYGNEECIGNARKLYSELMELTDGTNPIDVNLRSAVYCTAIRYGGVEEWDFAFRKYKTSNVATEKDVLLLSLSCSRDVWVLSRLLKYALMPEEIRKQDAVSIIIYISRNPIGRCLVWDFVRGNWDVIFKQYGGSFLFSYLITGITAKFNTEFDLQSVHNFKESVPSLGSGARAFQQAVENINLNIKWMAKNSQIIQEWLKTLP</sequence>
<evidence type="ECO:0000256" key="10">
    <source>
        <dbReference type="ARBA" id="ARBA00022968"/>
    </source>
</evidence>
<keyword evidence="23" id="KW-1185">Reference proteome</keyword>
<name>A0A6J8BU16_MYTCO</name>
<comment type="subcellular location">
    <subcellularLocation>
        <location evidence="1">Cell membrane</location>
    </subcellularLocation>
    <subcellularLocation>
        <location evidence="2">Membrane</location>
        <topology evidence="2">Single-pass type II membrane protein</topology>
    </subcellularLocation>
</comment>
<dbReference type="FunFam" id="1.25.50.20:FF:000001">
    <property type="entry name" value="Aminopeptidase"/>
    <property type="match status" value="2"/>
</dbReference>
<comment type="cofactor">
    <cofactor evidence="17">
        <name>Zn(2+)</name>
        <dbReference type="ChEBI" id="CHEBI:29105"/>
    </cofactor>
    <text evidence="17">Binds 1 zinc ion per subunit.</text>
</comment>
<dbReference type="SUPFAM" id="SSF55486">
    <property type="entry name" value="Metalloproteases ('zincins'), catalytic domain"/>
    <property type="match status" value="1"/>
</dbReference>
<evidence type="ECO:0000256" key="5">
    <source>
        <dbReference type="ARBA" id="ARBA00022670"/>
    </source>
</evidence>
<dbReference type="FunFam" id="1.10.390.10:FF:000016">
    <property type="entry name" value="Glutamyl aminopeptidase"/>
    <property type="match status" value="1"/>
</dbReference>
<dbReference type="GO" id="GO:0008270">
    <property type="term" value="F:zinc ion binding"/>
    <property type="evidence" value="ECO:0007669"/>
    <property type="project" value="InterPro"/>
</dbReference>
<feature type="domain" description="Peptidase M1 membrane alanine aminopeptidase" evidence="19">
    <location>
        <begin position="584"/>
        <end position="809"/>
    </location>
</feature>
<dbReference type="CDD" id="cd09601">
    <property type="entry name" value="M1_APN-Q_like"/>
    <property type="match status" value="1"/>
</dbReference>
<reference evidence="22 23" key="1">
    <citation type="submission" date="2020-06" db="EMBL/GenBank/DDBJ databases">
        <authorList>
            <person name="Li R."/>
            <person name="Bekaert M."/>
        </authorList>
    </citation>
    <scope>NUCLEOTIDE SEQUENCE [LARGE SCALE GENOMIC DNA]</scope>
    <source>
        <strain evidence="23">wild</strain>
    </source>
</reference>
<dbReference type="SUPFAM" id="SSF63737">
    <property type="entry name" value="Leukotriene A4 hydrolase N-terminal domain"/>
    <property type="match status" value="1"/>
</dbReference>
<evidence type="ECO:0000256" key="13">
    <source>
        <dbReference type="ARBA" id="ARBA00023136"/>
    </source>
</evidence>
<protein>
    <submittedName>
        <fullName evidence="22">ANPEP</fullName>
        <ecNumber evidence="22">3.4.11.2</ecNumber>
    </submittedName>
</protein>
<evidence type="ECO:0000256" key="8">
    <source>
        <dbReference type="ARBA" id="ARBA00022801"/>
    </source>
</evidence>
<dbReference type="InterPro" id="IPR027268">
    <property type="entry name" value="Peptidase_M4/M1_CTD_sf"/>
</dbReference>
<dbReference type="Gene3D" id="1.10.390.10">
    <property type="entry name" value="Neutral Protease Domain 2"/>
    <property type="match status" value="1"/>
</dbReference>
<dbReference type="Gene3D" id="1.25.50.20">
    <property type="match status" value="2"/>
</dbReference>
<feature type="binding site" evidence="17">
    <location>
        <position position="679"/>
    </location>
    <ligand>
        <name>Zn(2+)</name>
        <dbReference type="ChEBI" id="CHEBI:29105"/>
        <note>catalytic</note>
    </ligand>
</feature>
<keyword evidence="22" id="KW-0031">Aminopeptidase</keyword>
<dbReference type="FunFam" id="2.60.40.1730:FF:000012">
    <property type="entry name" value="Aminopeptidase N"/>
    <property type="match status" value="1"/>
</dbReference>
<evidence type="ECO:0000259" key="20">
    <source>
        <dbReference type="Pfam" id="PF11838"/>
    </source>
</evidence>
<evidence type="ECO:0000256" key="11">
    <source>
        <dbReference type="ARBA" id="ARBA00022989"/>
    </source>
</evidence>
<feature type="domain" description="ERAP1-like C-terminal" evidence="20">
    <location>
        <begin position="899"/>
        <end position="1218"/>
    </location>
</feature>
<keyword evidence="15" id="KW-0325">Glycoprotein</keyword>
<evidence type="ECO:0000256" key="2">
    <source>
        <dbReference type="ARBA" id="ARBA00004606"/>
    </source>
</evidence>
<dbReference type="Pfam" id="PF11838">
    <property type="entry name" value="ERAP1_C"/>
    <property type="match status" value="2"/>
</dbReference>
<keyword evidence="12" id="KW-0482">Metalloprotease</keyword>
<dbReference type="EC" id="3.4.11.2" evidence="22"/>
<dbReference type="AlphaFoldDB" id="A0A6J8BU16"/>
<evidence type="ECO:0000256" key="1">
    <source>
        <dbReference type="ARBA" id="ARBA00004236"/>
    </source>
</evidence>
<keyword evidence="7 17" id="KW-0479">Metal-binding</keyword>
<evidence type="ECO:0000256" key="4">
    <source>
        <dbReference type="ARBA" id="ARBA00022475"/>
    </source>
</evidence>
<feature type="site" description="Transition state stabilizer" evidence="18">
    <location>
        <position position="742"/>
    </location>
</feature>
<dbReference type="PANTHER" id="PTHR11533:SF294">
    <property type="entry name" value="THYROTROPIN-RELEASING HORMONE-DEGRADING ECTOENZYME"/>
    <property type="match status" value="1"/>
</dbReference>
<evidence type="ECO:0000256" key="6">
    <source>
        <dbReference type="ARBA" id="ARBA00022692"/>
    </source>
</evidence>
<dbReference type="Pfam" id="PF17900">
    <property type="entry name" value="Peptidase_M1_N"/>
    <property type="match status" value="1"/>
</dbReference>
<keyword evidence="5" id="KW-0645">Protease</keyword>
<evidence type="ECO:0000256" key="16">
    <source>
        <dbReference type="PIRSR" id="PIRSR634016-1"/>
    </source>
</evidence>
<dbReference type="InterPro" id="IPR024571">
    <property type="entry name" value="ERAP1-like_C_dom"/>
</dbReference>
<dbReference type="Proteomes" id="UP000507470">
    <property type="component" value="Unassembled WGS sequence"/>
</dbReference>
<dbReference type="GO" id="GO:0005615">
    <property type="term" value="C:extracellular space"/>
    <property type="evidence" value="ECO:0007669"/>
    <property type="project" value="TreeGrafter"/>
</dbReference>
<feature type="domain" description="Aminopeptidase N-like N-terminal" evidence="21">
    <location>
        <begin position="358"/>
        <end position="549"/>
    </location>
</feature>
<dbReference type="GO" id="GO:0016285">
    <property type="term" value="F:alanyl aminopeptidase activity"/>
    <property type="evidence" value="ECO:0007669"/>
    <property type="project" value="UniProtKB-EC"/>
</dbReference>
<evidence type="ECO:0000259" key="21">
    <source>
        <dbReference type="Pfam" id="PF17900"/>
    </source>
</evidence>
<dbReference type="OrthoDB" id="510539at2759"/>
<keyword evidence="13" id="KW-0472">Membrane</keyword>
<dbReference type="InterPro" id="IPR050344">
    <property type="entry name" value="Peptidase_M1_aminopeptidases"/>
</dbReference>
<evidence type="ECO:0000313" key="23">
    <source>
        <dbReference type="Proteomes" id="UP000507470"/>
    </source>
</evidence>
<feature type="active site" description="Proton acceptor" evidence="16">
    <location>
        <position position="657"/>
    </location>
</feature>
<organism evidence="22 23">
    <name type="scientific">Mytilus coruscus</name>
    <name type="common">Sea mussel</name>
    <dbReference type="NCBI Taxonomy" id="42192"/>
    <lineage>
        <taxon>Eukaryota</taxon>
        <taxon>Metazoa</taxon>
        <taxon>Spiralia</taxon>
        <taxon>Lophotrochozoa</taxon>
        <taxon>Mollusca</taxon>
        <taxon>Bivalvia</taxon>
        <taxon>Autobranchia</taxon>
        <taxon>Pteriomorphia</taxon>
        <taxon>Mytilida</taxon>
        <taxon>Mytiloidea</taxon>
        <taxon>Mytilidae</taxon>
        <taxon>Mytilinae</taxon>
        <taxon>Mytilus</taxon>
    </lineage>
</organism>
<evidence type="ECO:0000256" key="15">
    <source>
        <dbReference type="ARBA" id="ARBA00023180"/>
    </source>
</evidence>
<keyword evidence="14" id="KW-1015">Disulfide bond</keyword>
<proteinExistence type="inferred from homology"/>